<gene>
    <name evidence="1" type="ORF">R3P95_14575</name>
</gene>
<dbReference type="EMBL" id="JAWLKE010000005">
    <property type="protein sequence ID" value="MDV6231778.1"/>
    <property type="molecule type" value="Genomic_DNA"/>
</dbReference>
<name>A0ABU4AZW0_9NOCA</name>
<accession>A0ABU4AZW0</accession>
<evidence type="ECO:0000313" key="1">
    <source>
        <dbReference type="EMBL" id="MDV6231778.1"/>
    </source>
</evidence>
<dbReference type="RefSeq" id="WP_317548631.1">
    <property type="nucleotide sequence ID" value="NZ_JAWLKE010000005.1"/>
</dbReference>
<reference evidence="1 2" key="1">
    <citation type="submission" date="2023-10" db="EMBL/GenBank/DDBJ databases">
        <title>Development of a sustainable strategy for remediation of hydrocarbon-contaminated territories based on the waste exchange concept.</title>
        <authorList>
            <person name="Krivoruchko A."/>
        </authorList>
    </citation>
    <scope>NUCLEOTIDE SEQUENCE [LARGE SCALE GENOMIC DNA]</scope>
    <source>
        <strain evidence="1 2">IEGM 1322</strain>
    </source>
</reference>
<keyword evidence="2" id="KW-1185">Reference proteome</keyword>
<evidence type="ECO:0000313" key="2">
    <source>
        <dbReference type="Proteomes" id="UP001185899"/>
    </source>
</evidence>
<dbReference type="Proteomes" id="UP001185899">
    <property type="component" value="Unassembled WGS sequence"/>
</dbReference>
<comment type="caution">
    <text evidence="1">The sequence shown here is derived from an EMBL/GenBank/DDBJ whole genome shotgun (WGS) entry which is preliminary data.</text>
</comment>
<proteinExistence type="predicted"/>
<evidence type="ECO:0008006" key="3">
    <source>
        <dbReference type="Google" id="ProtNLM"/>
    </source>
</evidence>
<protein>
    <recommendedName>
        <fullName evidence="3">Integrase</fullName>
    </recommendedName>
</protein>
<organism evidence="1 2">
    <name type="scientific">Rhodococcus cercidiphylli</name>
    <dbReference type="NCBI Taxonomy" id="489916"/>
    <lineage>
        <taxon>Bacteria</taxon>
        <taxon>Bacillati</taxon>
        <taxon>Actinomycetota</taxon>
        <taxon>Actinomycetes</taxon>
        <taxon>Mycobacteriales</taxon>
        <taxon>Nocardiaceae</taxon>
        <taxon>Rhodococcus</taxon>
    </lineage>
</organism>
<sequence>MATLVKAQFGVEAAQSQLGHANTAVTDAYYVQLTNSATGMT</sequence>